<feature type="domain" description="Tetrapyrrole biosynthesis uroporphyrinogen III synthase" evidence="10">
    <location>
        <begin position="29"/>
        <end position="239"/>
    </location>
</feature>
<dbReference type="InterPro" id="IPR003754">
    <property type="entry name" value="4pyrrol_synth_uPrphyn_synth"/>
</dbReference>
<dbReference type="InterPro" id="IPR036108">
    <property type="entry name" value="4pyrrol_syn_uPrphyn_synt_sf"/>
</dbReference>
<dbReference type="PANTHER" id="PTHR38042">
    <property type="entry name" value="UROPORPHYRINOGEN-III SYNTHASE, CHLOROPLASTIC"/>
    <property type="match status" value="1"/>
</dbReference>
<name>A0A544T8P1_9BACI</name>
<protein>
    <recommendedName>
        <fullName evidence="7 9">Uroporphyrinogen-III synthase</fullName>
        <ecNumber evidence="3 9">4.2.1.75</ecNumber>
    </recommendedName>
</protein>
<evidence type="ECO:0000256" key="7">
    <source>
        <dbReference type="ARBA" id="ARBA00040167"/>
    </source>
</evidence>
<dbReference type="Gene3D" id="3.40.50.10090">
    <property type="match status" value="2"/>
</dbReference>
<dbReference type="UniPathway" id="UPA00251">
    <property type="reaction ID" value="UER00320"/>
</dbReference>
<comment type="caution">
    <text evidence="11">The sequence shown here is derived from an EMBL/GenBank/DDBJ whole genome shotgun (WGS) entry which is preliminary data.</text>
</comment>
<dbReference type="CDD" id="cd06578">
    <property type="entry name" value="HemD"/>
    <property type="match status" value="1"/>
</dbReference>
<comment type="similarity">
    <text evidence="2 9">Belongs to the uroporphyrinogen-III synthase family.</text>
</comment>
<keyword evidence="12" id="KW-1185">Reference proteome</keyword>
<dbReference type="EMBL" id="VDGH01000005">
    <property type="protein sequence ID" value="TQR13831.1"/>
    <property type="molecule type" value="Genomic_DNA"/>
</dbReference>
<evidence type="ECO:0000313" key="12">
    <source>
        <dbReference type="Proteomes" id="UP000317316"/>
    </source>
</evidence>
<proteinExistence type="inferred from homology"/>
<dbReference type="SUPFAM" id="SSF69618">
    <property type="entry name" value="HemD-like"/>
    <property type="match status" value="1"/>
</dbReference>
<sequence length="254" mass="27941">MTNGQPLKGEHVIFTGILRSSDAVDLTFRLGGNPVIAPLITTQEIVAVDDKQKLLACYEYDWFIFTSQSSVHAFFSKIKEYELDASSFKSKIAVVGSKTACAIESLGFQVSFTPTVFSADVFVQEFPAVSAAHENCLFFKGNLAKNTIVDGLPNVIDTWTIYETVEVDENSEQVRALLESGEGCSIIFTSPSTASVFHRSIGIHTGYDRFTICTIGHITKNYLESLGATVQVMPKTYTLLDVVNKLAEWKGRAQ</sequence>
<evidence type="ECO:0000256" key="1">
    <source>
        <dbReference type="ARBA" id="ARBA00004772"/>
    </source>
</evidence>
<evidence type="ECO:0000256" key="8">
    <source>
        <dbReference type="ARBA" id="ARBA00048617"/>
    </source>
</evidence>
<evidence type="ECO:0000313" key="11">
    <source>
        <dbReference type="EMBL" id="TQR13831.1"/>
    </source>
</evidence>
<evidence type="ECO:0000256" key="4">
    <source>
        <dbReference type="ARBA" id="ARBA00023239"/>
    </source>
</evidence>
<accession>A0A544T8P1</accession>
<dbReference type="Proteomes" id="UP000317316">
    <property type="component" value="Unassembled WGS sequence"/>
</dbReference>
<dbReference type="EC" id="4.2.1.75" evidence="3 9"/>
<evidence type="ECO:0000256" key="2">
    <source>
        <dbReference type="ARBA" id="ARBA00008133"/>
    </source>
</evidence>
<dbReference type="GO" id="GO:0006782">
    <property type="term" value="P:protoporphyrinogen IX biosynthetic process"/>
    <property type="evidence" value="ECO:0007669"/>
    <property type="project" value="UniProtKB-UniRule"/>
</dbReference>
<comment type="function">
    <text evidence="6 9">Catalyzes cyclization of the linear tetrapyrrole, hydroxymethylbilane, to the macrocyclic uroporphyrinogen III.</text>
</comment>
<comment type="catalytic activity">
    <reaction evidence="8 9">
        <text>hydroxymethylbilane = uroporphyrinogen III + H2O</text>
        <dbReference type="Rhea" id="RHEA:18965"/>
        <dbReference type="ChEBI" id="CHEBI:15377"/>
        <dbReference type="ChEBI" id="CHEBI:57308"/>
        <dbReference type="ChEBI" id="CHEBI:57845"/>
        <dbReference type="EC" id="4.2.1.75"/>
    </reaction>
</comment>
<dbReference type="AlphaFoldDB" id="A0A544T8P1"/>
<dbReference type="OrthoDB" id="9815856at2"/>
<dbReference type="RefSeq" id="WP_142538663.1">
    <property type="nucleotide sequence ID" value="NZ_BMIE01000005.1"/>
</dbReference>
<evidence type="ECO:0000256" key="5">
    <source>
        <dbReference type="ARBA" id="ARBA00023244"/>
    </source>
</evidence>
<organism evidence="11 12">
    <name type="scientific">Psychrobacillus lasiicapitis</name>
    <dbReference type="NCBI Taxonomy" id="1636719"/>
    <lineage>
        <taxon>Bacteria</taxon>
        <taxon>Bacillati</taxon>
        <taxon>Bacillota</taxon>
        <taxon>Bacilli</taxon>
        <taxon>Bacillales</taxon>
        <taxon>Bacillaceae</taxon>
        <taxon>Psychrobacillus</taxon>
    </lineage>
</organism>
<comment type="pathway">
    <text evidence="1 9">Porphyrin-containing compound metabolism; protoporphyrin-IX biosynthesis; coproporphyrinogen-III from 5-aminolevulinate: step 3/4.</text>
</comment>
<reference evidence="11 12" key="1">
    <citation type="submission" date="2019-05" db="EMBL/GenBank/DDBJ databases">
        <title>Psychrobacillus vulpis sp. nov., a new species isolated from feces of a red fox that inhabits in The Tablas de Daimiel Natural Park, Albacete, Spain.</title>
        <authorList>
            <person name="Rodriguez M."/>
            <person name="Reina J.C."/>
            <person name="Bejar V."/>
            <person name="Llamas I."/>
        </authorList>
    </citation>
    <scope>NUCLEOTIDE SEQUENCE [LARGE SCALE GENOMIC DNA]</scope>
    <source>
        <strain evidence="11 12">NEAU-3TGS17</strain>
    </source>
</reference>
<dbReference type="Pfam" id="PF02602">
    <property type="entry name" value="HEM4"/>
    <property type="match status" value="1"/>
</dbReference>
<dbReference type="InterPro" id="IPR039793">
    <property type="entry name" value="UROS/Hem4"/>
</dbReference>
<evidence type="ECO:0000256" key="6">
    <source>
        <dbReference type="ARBA" id="ARBA00037589"/>
    </source>
</evidence>
<dbReference type="GO" id="GO:0004852">
    <property type="term" value="F:uroporphyrinogen-III synthase activity"/>
    <property type="evidence" value="ECO:0007669"/>
    <property type="project" value="UniProtKB-UniRule"/>
</dbReference>
<evidence type="ECO:0000256" key="9">
    <source>
        <dbReference type="RuleBase" id="RU366031"/>
    </source>
</evidence>
<keyword evidence="5 9" id="KW-0627">Porphyrin biosynthesis</keyword>
<keyword evidence="4 9" id="KW-0456">Lyase</keyword>
<dbReference type="GO" id="GO:0006780">
    <property type="term" value="P:uroporphyrinogen III biosynthetic process"/>
    <property type="evidence" value="ECO:0007669"/>
    <property type="project" value="UniProtKB-UniRule"/>
</dbReference>
<dbReference type="PANTHER" id="PTHR38042:SF1">
    <property type="entry name" value="UROPORPHYRINOGEN-III SYNTHASE, CHLOROPLASTIC"/>
    <property type="match status" value="1"/>
</dbReference>
<evidence type="ECO:0000259" key="10">
    <source>
        <dbReference type="Pfam" id="PF02602"/>
    </source>
</evidence>
<gene>
    <name evidence="11" type="ORF">FG382_09460</name>
</gene>
<evidence type="ECO:0000256" key="3">
    <source>
        <dbReference type="ARBA" id="ARBA00013109"/>
    </source>
</evidence>